<feature type="region of interest" description="Disordered" evidence="1">
    <location>
        <begin position="102"/>
        <end position="152"/>
    </location>
</feature>
<keyword evidence="3" id="KW-1185">Reference proteome</keyword>
<evidence type="ECO:0000313" key="2">
    <source>
        <dbReference type="EMBL" id="CEL62852.1"/>
    </source>
</evidence>
<reference evidence="2 3" key="1">
    <citation type="submission" date="2014-11" db="EMBL/GenBank/DDBJ databases">
        <authorList>
            <person name="Wibberg Daniel"/>
        </authorList>
    </citation>
    <scope>NUCLEOTIDE SEQUENCE [LARGE SCALE GENOMIC DNA]</scope>
    <source>
        <strain evidence="2">Rhizoctonia solani AG1-IB 7/3/14</strain>
    </source>
</reference>
<dbReference type="AlphaFoldDB" id="A0A0B7G318"/>
<feature type="compositionally biased region" description="Basic and acidic residues" evidence="1">
    <location>
        <begin position="128"/>
        <end position="137"/>
    </location>
</feature>
<gene>
    <name evidence="2" type="ORF">RSOLAG1IB_10528</name>
</gene>
<organism evidence="2 3">
    <name type="scientific">Thanatephorus cucumeris (strain AG1-IB / isolate 7/3/14)</name>
    <name type="common">Lettuce bottom rot fungus</name>
    <name type="synonym">Rhizoctonia solani</name>
    <dbReference type="NCBI Taxonomy" id="1108050"/>
    <lineage>
        <taxon>Eukaryota</taxon>
        <taxon>Fungi</taxon>
        <taxon>Dikarya</taxon>
        <taxon>Basidiomycota</taxon>
        <taxon>Agaricomycotina</taxon>
        <taxon>Agaricomycetes</taxon>
        <taxon>Cantharellales</taxon>
        <taxon>Ceratobasidiaceae</taxon>
        <taxon>Rhizoctonia</taxon>
        <taxon>Rhizoctonia solani AG-1</taxon>
    </lineage>
</organism>
<dbReference type="EMBL" id="LN679171">
    <property type="protein sequence ID" value="CEL62852.1"/>
    <property type="molecule type" value="Genomic_DNA"/>
</dbReference>
<dbReference type="Proteomes" id="UP000059188">
    <property type="component" value="Unassembled WGS sequence"/>
</dbReference>
<name>A0A0B7G318_THACB</name>
<evidence type="ECO:0000313" key="3">
    <source>
        <dbReference type="Proteomes" id="UP000059188"/>
    </source>
</evidence>
<protein>
    <submittedName>
        <fullName evidence="2">Uncharacterized protein</fullName>
    </submittedName>
</protein>
<evidence type="ECO:0000256" key="1">
    <source>
        <dbReference type="SAM" id="MobiDB-lite"/>
    </source>
</evidence>
<sequence>MAQPDLGIDGKSLRNFTTQAPLTANHPEVNQVTQLQEMLRAMEVRLSERITQSEQRTSAHTDELNTRIDLTNAHIDKINAQITHLAHKMQLKHTTLVAVSGHGLVPDHHGRRQRYSRDPSGHQKYNHRQPDTEERARHGWNSEQGLGLGQRQ</sequence>
<accession>A0A0B7G318</accession>
<proteinExistence type="predicted"/>